<evidence type="ECO:0000256" key="3">
    <source>
        <dbReference type="ARBA" id="ARBA00022840"/>
    </source>
</evidence>
<feature type="domain" description="ABC transporter" evidence="4">
    <location>
        <begin position="39"/>
        <end position="273"/>
    </location>
</feature>
<keyword evidence="2" id="KW-0547">Nucleotide-binding</keyword>
<sequence length="359" mass="38469">MTTTPTPSPASPPAASLHADALRSAEPTPATTPLPANAVEVRGLTKTYKAAGRAPAKEALKGIDLAIPRGSLFGLLGPNGAGKSTLINILAGLVNKTAGEARIWGRDVDREARQSRAAIGVVPQELNIDPFFTPRELLNLQAGLYGVPKSERITEDLLKAVGLEDKADAYARTLSGGMRRRLMVAKAMVHSPPVLVLDEPTAGVDIELRQMLWEQVRALNRAGTTVLLTTHYLQEAEELCDTIAIINHGQVVAMDSTRALLRRLDSKALVLQLDRDLTAVPAGLEAWQAELTDPRRLVVRYKPSRTRVGDVLGAIQAAGLTIQDLSTVETDLEDIFLQLTRGSHAEEAGDPSLMTGAGR</sequence>
<dbReference type="Proteomes" id="UP000019486">
    <property type="component" value="Unassembled WGS sequence"/>
</dbReference>
<dbReference type="InterPro" id="IPR003439">
    <property type="entry name" value="ABC_transporter-like_ATP-bd"/>
</dbReference>
<dbReference type="GO" id="GO:0005524">
    <property type="term" value="F:ATP binding"/>
    <property type="evidence" value="ECO:0007669"/>
    <property type="project" value="UniProtKB-KW"/>
</dbReference>
<dbReference type="Pfam" id="PF00005">
    <property type="entry name" value="ABC_tran"/>
    <property type="match status" value="1"/>
</dbReference>
<evidence type="ECO:0000313" key="5">
    <source>
        <dbReference type="EMBL" id="EWY40456.1"/>
    </source>
</evidence>
<dbReference type="EMBL" id="AVFL01000007">
    <property type="protein sequence ID" value="EWY40456.1"/>
    <property type="molecule type" value="Genomic_DNA"/>
</dbReference>
<dbReference type="AlphaFoldDB" id="W9H6P0"/>
<keyword evidence="1" id="KW-0813">Transport</keyword>
<dbReference type="PROSITE" id="PS00211">
    <property type="entry name" value="ABC_TRANSPORTER_1"/>
    <property type="match status" value="1"/>
</dbReference>
<name>W9H6P0_9PROT</name>
<comment type="caution">
    <text evidence="5">The sequence shown here is derived from an EMBL/GenBank/DDBJ whole genome shotgun (WGS) entry which is preliminary data.</text>
</comment>
<evidence type="ECO:0000256" key="2">
    <source>
        <dbReference type="ARBA" id="ARBA00022741"/>
    </source>
</evidence>
<gene>
    <name evidence="5" type="ORF">N825_34745</name>
</gene>
<dbReference type="STRING" id="1385369.N825_34745"/>
<protein>
    <submittedName>
        <fullName evidence="5">Multidrug ABC transporter ATP-binding protein</fullName>
    </submittedName>
</protein>
<dbReference type="RefSeq" id="WP_084164647.1">
    <property type="nucleotide sequence ID" value="NZ_AVFL01000007.1"/>
</dbReference>
<dbReference type="Gene3D" id="3.40.50.300">
    <property type="entry name" value="P-loop containing nucleotide triphosphate hydrolases"/>
    <property type="match status" value="1"/>
</dbReference>
<evidence type="ECO:0000313" key="6">
    <source>
        <dbReference type="Proteomes" id="UP000019486"/>
    </source>
</evidence>
<proteinExistence type="predicted"/>
<dbReference type="PANTHER" id="PTHR42711">
    <property type="entry name" value="ABC TRANSPORTER ATP-BINDING PROTEIN"/>
    <property type="match status" value="1"/>
</dbReference>
<keyword evidence="3 5" id="KW-0067">ATP-binding</keyword>
<dbReference type="PROSITE" id="PS50893">
    <property type="entry name" value="ABC_TRANSPORTER_2"/>
    <property type="match status" value="1"/>
</dbReference>
<dbReference type="OrthoDB" id="9778547at2"/>
<dbReference type="SMART" id="SM00382">
    <property type="entry name" value="AAA"/>
    <property type="match status" value="1"/>
</dbReference>
<keyword evidence="6" id="KW-1185">Reference proteome</keyword>
<organism evidence="5 6">
    <name type="scientific">Skermanella stibiiresistens SB22</name>
    <dbReference type="NCBI Taxonomy" id="1385369"/>
    <lineage>
        <taxon>Bacteria</taxon>
        <taxon>Pseudomonadati</taxon>
        <taxon>Pseudomonadota</taxon>
        <taxon>Alphaproteobacteria</taxon>
        <taxon>Rhodospirillales</taxon>
        <taxon>Azospirillaceae</taxon>
        <taxon>Skermanella</taxon>
    </lineage>
</organism>
<evidence type="ECO:0000256" key="1">
    <source>
        <dbReference type="ARBA" id="ARBA00022448"/>
    </source>
</evidence>
<accession>W9H6P0</accession>
<reference evidence="5 6" key="1">
    <citation type="submission" date="2013-08" db="EMBL/GenBank/DDBJ databases">
        <title>The genome sequence of Skermanella stibiiresistens.</title>
        <authorList>
            <person name="Zhu W."/>
            <person name="Wang G."/>
        </authorList>
    </citation>
    <scope>NUCLEOTIDE SEQUENCE [LARGE SCALE GENOMIC DNA]</scope>
    <source>
        <strain evidence="5 6">SB22</strain>
    </source>
</reference>
<dbReference type="InterPro" id="IPR003593">
    <property type="entry name" value="AAA+_ATPase"/>
</dbReference>
<dbReference type="InterPro" id="IPR050763">
    <property type="entry name" value="ABC_transporter_ATP-binding"/>
</dbReference>
<dbReference type="PANTHER" id="PTHR42711:SF15">
    <property type="entry name" value="ABC-TYPE MULTIDRUG TRANSPORT SYSTEM, ATPASE COMPONENT"/>
    <property type="match status" value="1"/>
</dbReference>
<dbReference type="PATRIC" id="fig|1385369.3.peg.2311"/>
<dbReference type="InterPro" id="IPR017871">
    <property type="entry name" value="ABC_transporter-like_CS"/>
</dbReference>
<dbReference type="InterPro" id="IPR027417">
    <property type="entry name" value="P-loop_NTPase"/>
</dbReference>
<evidence type="ECO:0000259" key="4">
    <source>
        <dbReference type="PROSITE" id="PS50893"/>
    </source>
</evidence>
<dbReference type="SUPFAM" id="SSF52540">
    <property type="entry name" value="P-loop containing nucleoside triphosphate hydrolases"/>
    <property type="match status" value="1"/>
</dbReference>
<dbReference type="GO" id="GO:0016887">
    <property type="term" value="F:ATP hydrolysis activity"/>
    <property type="evidence" value="ECO:0007669"/>
    <property type="project" value="InterPro"/>
</dbReference>